<feature type="transmembrane region" description="Helical" evidence="6">
    <location>
        <begin position="213"/>
        <end position="233"/>
    </location>
</feature>
<protein>
    <submittedName>
        <fullName evidence="7">Cytochrome c oxidase assembly protein</fullName>
    </submittedName>
</protein>
<evidence type="ECO:0000256" key="1">
    <source>
        <dbReference type="ARBA" id="ARBA00004651"/>
    </source>
</evidence>
<dbReference type="Proteomes" id="UP000574067">
    <property type="component" value="Unassembled WGS sequence"/>
</dbReference>
<comment type="subcellular location">
    <subcellularLocation>
        <location evidence="1">Cell membrane</location>
        <topology evidence="1">Multi-pass membrane protein</topology>
    </subcellularLocation>
</comment>
<dbReference type="EMBL" id="JABBFW010000038">
    <property type="protein sequence ID" value="NML18712.1"/>
    <property type="molecule type" value="Genomic_DNA"/>
</dbReference>
<dbReference type="AlphaFoldDB" id="A0A848FHH5"/>
<reference evidence="7 8" key="1">
    <citation type="submission" date="2020-04" db="EMBL/GenBank/DDBJ databases">
        <title>Azohydromonas sp. isolated from soil.</title>
        <authorList>
            <person name="Dahal R.H."/>
        </authorList>
    </citation>
    <scope>NUCLEOTIDE SEQUENCE [LARGE SCALE GENOMIC DNA]</scope>
    <source>
        <strain evidence="7 8">G-1-1-14</strain>
    </source>
</reference>
<comment type="caution">
    <text evidence="7">The sequence shown here is derived from an EMBL/GenBank/DDBJ whole genome shotgun (WGS) entry which is preliminary data.</text>
</comment>
<feature type="transmembrane region" description="Helical" evidence="6">
    <location>
        <begin position="36"/>
        <end position="54"/>
    </location>
</feature>
<evidence type="ECO:0000256" key="4">
    <source>
        <dbReference type="ARBA" id="ARBA00022989"/>
    </source>
</evidence>
<proteinExistence type="predicted"/>
<sequence>MPVLAALAAPMVAAHAVGHADTRPLWQAWAPQAWLWALWLTVGALAGLGIARLWRGAGVGAGLRRWEAAGFALGWLATGAAVLSPLDALGEQRFWLHMVQHEVLMLVAAPLLVLGRPLAALVWGLPQRWRSPAARWTRQSGLQALVRVLGAPLTAWWLHAVVLWAWHAPVLFEAAVRHDGVHDLQHLSFFISALLFWWGLFQAGGGRSRQGVAVFYLFTTALHTAVLGALLTMSERLWYPVYAAQAAHGGLSALEDQQLGGLIMWVPGGVVYMVAALVLFARWMDAARTLSTTSPGG</sequence>
<keyword evidence="4 6" id="KW-1133">Transmembrane helix</keyword>
<organism evidence="7 8">
    <name type="scientific">Azohydromonas caseinilytica</name>
    <dbReference type="NCBI Taxonomy" id="2728836"/>
    <lineage>
        <taxon>Bacteria</taxon>
        <taxon>Pseudomonadati</taxon>
        <taxon>Pseudomonadota</taxon>
        <taxon>Betaproteobacteria</taxon>
        <taxon>Burkholderiales</taxon>
        <taxon>Sphaerotilaceae</taxon>
        <taxon>Azohydromonas</taxon>
    </lineage>
</organism>
<feature type="transmembrane region" description="Helical" evidence="6">
    <location>
        <begin position="144"/>
        <end position="164"/>
    </location>
</feature>
<evidence type="ECO:0000256" key="6">
    <source>
        <dbReference type="SAM" id="Phobius"/>
    </source>
</evidence>
<accession>A0A848FHH5</accession>
<keyword evidence="8" id="KW-1185">Reference proteome</keyword>
<dbReference type="InterPro" id="IPR019108">
    <property type="entry name" value="Caa3_assmbl_CtaG-rel"/>
</dbReference>
<feature type="transmembrane region" description="Helical" evidence="6">
    <location>
        <begin position="184"/>
        <end position="201"/>
    </location>
</feature>
<evidence type="ECO:0000313" key="7">
    <source>
        <dbReference type="EMBL" id="NML18712.1"/>
    </source>
</evidence>
<gene>
    <name evidence="7" type="ORF">HHL10_27465</name>
</gene>
<evidence type="ECO:0000256" key="2">
    <source>
        <dbReference type="ARBA" id="ARBA00022475"/>
    </source>
</evidence>
<feature type="transmembrane region" description="Helical" evidence="6">
    <location>
        <begin position="103"/>
        <end position="123"/>
    </location>
</feature>
<name>A0A848FHH5_9BURK</name>
<keyword evidence="2" id="KW-1003">Cell membrane</keyword>
<evidence type="ECO:0000256" key="5">
    <source>
        <dbReference type="ARBA" id="ARBA00023136"/>
    </source>
</evidence>
<evidence type="ECO:0000313" key="8">
    <source>
        <dbReference type="Proteomes" id="UP000574067"/>
    </source>
</evidence>
<dbReference type="GO" id="GO:0005886">
    <property type="term" value="C:plasma membrane"/>
    <property type="evidence" value="ECO:0007669"/>
    <property type="project" value="UniProtKB-SubCell"/>
</dbReference>
<feature type="transmembrane region" description="Helical" evidence="6">
    <location>
        <begin position="66"/>
        <end position="83"/>
    </location>
</feature>
<keyword evidence="5 6" id="KW-0472">Membrane</keyword>
<feature type="transmembrane region" description="Helical" evidence="6">
    <location>
        <begin position="262"/>
        <end position="281"/>
    </location>
</feature>
<keyword evidence="3 6" id="KW-0812">Transmembrane</keyword>
<dbReference type="Pfam" id="PF09678">
    <property type="entry name" value="Caa3_CtaG"/>
    <property type="match status" value="1"/>
</dbReference>
<evidence type="ECO:0000256" key="3">
    <source>
        <dbReference type="ARBA" id="ARBA00022692"/>
    </source>
</evidence>